<keyword evidence="1" id="KW-0732">Signal</keyword>
<evidence type="ECO:0000256" key="1">
    <source>
        <dbReference type="SAM" id="SignalP"/>
    </source>
</evidence>
<dbReference type="InterPro" id="IPR031712">
    <property type="entry name" value="DUF5077"/>
</dbReference>
<dbReference type="EMBL" id="CP036299">
    <property type="protein sequence ID" value="QDV28244.1"/>
    <property type="molecule type" value="Genomic_DNA"/>
</dbReference>
<reference evidence="3 4" key="1">
    <citation type="submission" date="2019-02" db="EMBL/GenBank/DDBJ databases">
        <title>Deep-cultivation of Planctomycetes and their phenomic and genomic characterization uncovers novel biology.</title>
        <authorList>
            <person name="Wiegand S."/>
            <person name="Jogler M."/>
            <person name="Boedeker C."/>
            <person name="Pinto D."/>
            <person name="Vollmers J."/>
            <person name="Rivas-Marin E."/>
            <person name="Kohn T."/>
            <person name="Peeters S.H."/>
            <person name="Heuer A."/>
            <person name="Rast P."/>
            <person name="Oberbeckmann S."/>
            <person name="Bunk B."/>
            <person name="Jeske O."/>
            <person name="Meyerdierks A."/>
            <person name="Storesund J.E."/>
            <person name="Kallscheuer N."/>
            <person name="Luecker S."/>
            <person name="Lage O.M."/>
            <person name="Pohl T."/>
            <person name="Merkel B.J."/>
            <person name="Hornburger P."/>
            <person name="Mueller R.-W."/>
            <person name="Bruemmer F."/>
            <person name="Labrenz M."/>
            <person name="Spormann A.M."/>
            <person name="Op den Camp H."/>
            <person name="Overmann J."/>
            <person name="Amann R."/>
            <person name="Jetten M.S.M."/>
            <person name="Mascher T."/>
            <person name="Medema M.H."/>
            <person name="Devos D.P."/>
            <person name="Kaster A.-K."/>
            <person name="Ovreas L."/>
            <person name="Rohde M."/>
            <person name="Galperin M.Y."/>
            <person name="Jogler C."/>
        </authorList>
    </citation>
    <scope>NUCLEOTIDE SEQUENCE [LARGE SCALE GENOMIC DNA]</scope>
    <source>
        <strain evidence="3 4">Spb1</strain>
    </source>
</reference>
<proteinExistence type="predicted"/>
<keyword evidence="4" id="KW-1185">Reference proteome</keyword>
<protein>
    <recommendedName>
        <fullName evidence="2">DUF5077 domain-containing protein</fullName>
    </recommendedName>
</protein>
<evidence type="ECO:0000259" key="2">
    <source>
        <dbReference type="Pfam" id="PF16871"/>
    </source>
</evidence>
<gene>
    <name evidence="3" type="ORF">Spb1_01070</name>
</gene>
<feature type="domain" description="DUF5077" evidence="2">
    <location>
        <begin position="34"/>
        <end position="154"/>
    </location>
</feature>
<dbReference type="KEGG" id="peh:Spb1_01070"/>
<evidence type="ECO:0000313" key="4">
    <source>
        <dbReference type="Proteomes" id="UP000315349"/>
    </source>
</evidence>
<evidence type="ECO:0000313" key="3">
    <source>
        <dbReference type="EMBL" id="QDV28244.1"/>
    </source>
</evidence>
<dbReference type="Pfam" id="PF16871">
    <property type="entry name" value="DUF5077"/>
    <property type="match status" value="1"/>
</dbReference>
<sequence length="437" mass="48764" precursor="true">MLRSVFMGFAVLSLSILGALSTLGALAQAAEWKIPVAGNIYSIDPENEVRISRRGGNFSWSNASDRYSIYFRVDQPAEVELSLNALVPEGTSSLLVSSGDQKWPVTLTGNELKNHVVGKLKITEPGYVRVDLQGEARTGKVFAEIANVVVTSETPGLKVEYVRNNEGNMFYWGRRGPSVHLTYQMPKEIKVQYGYSELTVPAGQDTMGSYFMANGFGEGYFGIQVNGPNERRVLFSIWSPFSTDNPKDIPEDQRIVKLASGANVRVGEFGNEGSGGQSFMVYPWKAGVTYSFLTEVKPDGPDSTLYTSWFCEKDKQDWKLMASFRRPKTQTYLRRFHSFLENFNPSYGHKTRGALYGNVWVCDVDGQWHECTQARFSVDPTGGGRHRLDYNGGAKGTQFFMSNCGFFNEIGKVGEIFTRESTADQKPAIKFDELPRS</sequence>
<dbReference type="Proteomes" id="UP000315349">
    <property type="component" value="Chromosome"/>
</dbReference>
<organism evidence="3 4">
    <name type="scientific">Planctopirus ephydatiae</name>
    <dbReference type="NCBI Taxonomy" id="2528019"/>
    <lineage>
        <taxon>Bacteria</taxon>
        <taxon>Pseudomonadati</taxon>
        <taxon>Planctomycetota</taxon>
        <taxon>Planctomycetia</taxon>
        <taxon>Planctomycetales</taxon>
        <taxon>Planctomycetaceae</taxon>
        <taxon>Planctopirus</taxon>
    </lineage>
</organism>
<feature type="chain" id="PRO_5022021780" description="DUF5077 domain-containing protein" evidence="1">
    <location>
        <begin position="30"/>
        <end position="437"/>
    </location>
</feature>
<dbReference type="RefSeq" id="WP_246128313.1">
    <property type="nucleotide sequence ID" value="NZ_CP036299.1"/>
</dbReference>
<feature type="signal peptide" evidence="1">
    <location>
        <begin position="1"/>
        <end position="29"/>
    </location>
</feature>
<dbReference type="AlphaFoldDB" id="A0A518GI30"/>
<dbReference type="InterPro" id="IPR021862">
    <property type="entry name" value="DUF3472"/>
</dbReference>
<name>A0A518GI30_9PLAN</name>
<dbReference type="Pfam" id="PF11958">
    <property type="entry name" value="DUF3472"/>
    <property type="match status" value="1"/>
</dbReference>
<accession>A0A518GI30</accession>